<dbReference type="InterPro" id="IPR011990">
    <property type="entry name" value="TPR-like_helical_dom_sf"/>
</dbReference>
<dbReference type="Proteomes" id="UP000027601">
    <property type="component" value="Unassembled WGS sequence"/>
</dbReference>
<gene>
    <name evidence="2" type="ORF">JCM15093_1544</name>
</gene>
<dbReference type="RefSeq" id="WP_024996319.1">
    <property type="nucleotide sequence ID" value="NZ_ATZI01000001.1"/>
</dbReference>
<protein>
    <recommendedName>
        <fullName evidence="4">SusD/RagB family nutrient-binding outer membrane lipoprotein</fullName>
    </recommendedName>
</protein>
<keyword evidence="3" id="KW-1185">Reference proteome</keyword>
<dbReference type="OrthoDB" id="1109828at2"/>
<name>A0A069D269_9BACE</name>
<proteinExistence type="predicted"/>
<evidence type="ECO:0008006" key="4">
    <source>
        <dbReference type="Google" id="ProtNLM"/>
    </source>
</evidence>
<dbReference type="SUPFAM" id="SSF48452">
    <property type="entry name" value="TPR-like"/>
    <property type="match status" value="1"/>
</dbReference>
<dbReference type="Gene3D" id="1.25.40.390">
    <property type="match status" value="1"/>
</dbReference>
<feature type="chain" id="PRO_5001659828" description="SusD/RagB family nutrient-binding outer membrane lipoprotein" evidence="1">
    <location>
        <begin position="21"/>
        <end position="510"/>
    </location>
</feature>
<evidence type="ECO:0000313" key="3">
    <source>
        <dbReference type="Proteomes" id="UP000027601"/>
    </source>
</evidence>
<feature type="signal peptide" evidence="1">
    <location>
        <begin position="1"/>
        <end position="20"/>
    </location>
</feature>
<accession>A0A069D269</accession>
<dbReference type="eggNOG" id="COG0521">
    <property type="taxonomic scope" value="Bacteria"/>
</dbReference>
<reference evidence="2 3" key="1">
    <citation type="journal article" date="2015" name="Microbes Environ.">
        <title>Distribution and evolution of nitrogen fixation genes in the phylum bacteroidetes.</title>
        <authorList>
            <person name="Inoue J."/>
            <person name="Oshima K."/>
            <person name="Suda W."/>
            <person name="Sakamoto M."/>
            <person name="Iino T."/>
            <person name="Noda S."/>
            <person name="Hongoh Y."/>
            <person name="Hattori M."/>
            <person name="Ohkuma M."/>
        </authorList>
    </citation>
    <scope>NUCLEOTIDE SEQUENCE [LARGE SCALE GENOMIC DNA]</scope>
    <source>
        <strain evidence="2 3">JCM 15093</strain>
    </source>
</reference>
<keyword evidence="1" id="KW-0732">Signal</keyword>
<dbReference type="STRING" id="1121097.GCA_000428125_00723"/>
<dbReference type="AlphaFoldDB" id="A0A069D269"/>
<organism evidence="2 3">
    <name type="scientific">Bacteroides graminisolvens DSM 19988 = JCM 15093</name>
    <dbReference type="NCBI Taxonomy" id="1121097"/>
    <lineage>
        <taxon>Bacteria</taxon>
        <taxon>Pseudomonadati</taxon>
        <taxon>Bacteroidota</taxon>
        <taxon>Bacteroidia</taxon>
        <taxon>Bacteroidales</taxon>
        <taxon>Bacteroidaceae</taxon>
        <taxon>Bacteroides</taxon>
    </lineage>
</organism>
<dbReference type="Pfam" id="PF12771">
    <property type="entry name" value="SusD-like_2"/>
    <property type="match status" value="1"/>
</dbReference>
<dbReference type="InterPro" id="IPR041662">
    <property type="entry name" value="SusD-like_2"/>
</dbReference>
<comment type="caution">
    <text evidence="2">The sequence shown here is derived from an EMBL/GenBank/DDBJ whole genome shotgun (WGS) entry which is preliminary data.</text>
</comment>
<evidence type="ECO:0000313" key="2">
    <source>
        <dbReference type="EMBL" id="GAK36386.1"/>
    </source>
</evidence>
<dbReference type="EMBL" id="BAJS01000006">
    <property type="protein sequence ID" value="GAK36386.1"/>
    <property type="molecule type" value="Genomic_DNA"/>
</dbReference>
<sequence>MKNIYRIVYTAGFICLSCLSACNNFEEINTNPDSITKASASMLCTNIVLSNVKFNGRDSHAYLQPNAIAKYLGFANESQMPEQYNSFGNSSFEQMTILPNIEKMVEYATGTAMENSYRGIAKFSRAYMFYKTTMRVGDIPYSQTNQGATGSYRPIFDSQKDVLLGVLDELKEADTYFANGIKFDGDPTPFAGDPKKWRKATNALALRVLMSMSKKEGDASLRIKERFAEIVNAGQLLSEADGYLGLVYTSVNMHPMAGTNDLFTSRTVISSLLIDELKKLNDRRLFYFADPASIKIATGNNESVMDAYEGVDVSMDYAEMTNNYLKGDYSLLNSRYLKDVSSEPRMVISYAEQQLILAEARIYGWITTGSAEDYYKSAVKWALGIQMNTKGDKYAHGMEITADYINNYFTGEAAFKSTSSEQLKQIWIQHYILNFMQDAEESYFEYRRNKYPVFPINPNTNLNLENASVIPMRWLYPSSETNYNRENLETALNNQFDGYDEVNKLMWILK</sequence>
<evidence type="ECO:0000256" key="1">
    <source>
        <dbReference type="SAM" id="SignalP"/>
    </source>
</evidence>